<gene>
    <name evidence="9" type="ORF">FPZ22_05120</name>
</gene>
<dbReference type="RefSeq" id="WP_144891017.1">
    <property type="nucleotide sequence ID" value="NZ_CP042218.1"/>
</dbReference>
<evidence type="ECO:0000256" key="3">
    <source>
        <dbReference type="ARBA" id="ARBA00023136"/>
    </source>
</evidence>
<evidence type="ECO:0000256" key="1">
    <source>
        <dbReference type="ARBA" id="ARBA00004370"/>
    </source>
</evidence>
<keyword evidence="2" id="KW-0732">Signal</keyword>
<feature type="domain" description="Type II/III secretion system secretin-like" evidence="7">
    <location>
        <begin position="506"/>
        <end position="673"/>
    </location>
</feature>
<dbReference type="PRINTS" id="PR00811">
    <property type="entry name" value="BCTERIALGSPD"/>
</dbReference>
<feature type="region of interest" description="Disordered" evidence="6">
    <location>
        <begin position="46"/>
        <end position="86"/>
    </location>
</feature>
<accession>A0A518N369</accession>
<dbReference type="Gene3D" id="3.30.1370.120">
    <property type="match status" value="2"/>
</dbReference>
<comment type="similarity">
    <text evidence="4">Belongs to the bacterial secretin family.</text>
</comment>
<dbReference type="GO" id="GO:0015627">
    <property type="term" value="C:type II protein secretion system complex"/>
    <property type="evidence" value="ECO:0007669"/>
    <property type="project" value="TreeGrafter"/>
</dbReference>
<evidence type="ECO:0000256" key="5">
    <source>
        <dbReference type="RuleBase" id="RU004004"/>
    </source>
</evidence>
<dbReference type="PANTHER" id="PTHR30332:SF25">
    <property type="entry name" value="SECRETIN XPSD"/>
    <property type="match status" value="1"/>
</dbReference>
<proteinExistence type="inferred from homology"/>
<evidence type="ECO:0000259" key="8">
    <source>
        <dbReference type="Pfam" id="PF03958"/>
    </source>
</evidence>
<feature type="compositionally biased region" description="Polar residues" evidence="6">
    <location>
        <begin position="65"/>
        <end position="74"/>
    </location>
</feature>
<dbReference type="EMBL" id="CP042218">
    <property type="protein sequence ID" value="QDW66352.1"/>
    <property type="molecule type" value="Genomic_DNA"/>
</dbReference>
<dbReference type="AlphaFoldDB" id="A0A518N369"/>
<dbReference type="Proteomes" id="UP000316584">
    <property type="component" value="Chromosome"/>
</dbReference>
<dbReference type="OrthoDB" id="9779724at2"/>
<feature type="region of interest" description="Disordered" evidence="6">
    <location>
        <begin position="371"/>
        <end position="396"/>
    </location>
</feature>
<name>A0A518N369_9GAMM</name>
<evidence type="ECO:0000256" key="2">
    <source>
        <dbReference type="ARBA" id="ARBA00022729"/>
    </source>
</evidence>
<keyword evidence="3" id="KW-0472">Membrane</keyword>
<dbReference type="InterPro" id="IPR001775">
    <property type="entry name" value="GspD/PilQ"/>
</dbReference>
<dbReference type="InterPro" id="IPR004846">
    <property type="entry name" value="T2SS/T3SS_dom"/>
</dbReference>
<dbReference type="PROSITE" id="PS51257">
    <property type="entry name" value="PROKAR_LIPOPROTEIN"/>
    <property type="match status" value="1"/>
</dbReference>
<dbReference type="PANTHER" id="PTHR30332">
    <property type="entry name" value="PROBABLE GENERAL SECRETION PATHWAY PROTEIN D"/>
    <property type="match status" value="1"/>
</dbReference>
<sequence>MSHHAVRIAPAAFACALLLAGCTTTPEKLALPEPLGIPARAGAIAEGLPSEPADSPPRVLRESDTPSSGISSTAVADLETGERLPPMGSMPVSVNVDSLPIPVFTNEVFGTILGLNVNIDPAVTKLQELVTLHTSESLQPRQLFLLARQVLADYGVSVQLEGDLVQVRVQQKGASSTPPLIVSGRALPDVPVSHRPVFQLVELQVVRSGDATRWLTTLFGNEVKAQEDAQRNAILISGKPAQVQQAIAALRVFDRPLMRGRVSTRLEPAFMGAEQLADRLVEILNVQGYGASRMLGNPSSIMVVPVQAVNSVLIFATSQQVLDFAVSWARELDRPNTSGGADSMFYYQVKNTKAADLASVLNGSMTLSQRAQAESSSTVGGAPATAAPPSRPTSLGGLIVDEPRNALIFQGDPTQWERMLTLIRQMDHAPRQVMVEVTIAEVTLEEGDQFGVAWLAKNGFGRFDGTITSGVLGGGGGDNGGSGGGSGLTYLLDVAGQNRFALTAFANDNRVNILSVPRLLVKSGNEANIDIGTEVPTISMTTTSNQTTDGNTNLLQSIQYRKTGIILRIKPTVYSDDRIDLDISQEVSEAMPVADNAAIGSPAIFNRSLNTSLSLRDGGSVVMAGLMSERLTNSNSGVPLLKDIPVLGNLFKSQSSGKTKTELVLMIVPYIVESDDRAAVVSQAVVDRLELLELSPLPTPSVPTPLNGGSTTYPID</sequence>
<evidence type="ECO:0000256" key="6">
    <source>
        <dbReference type="SAM" id="MobiDB-lite"/>
    </source>
</evidence>
<keyword evidence="5" id="KW-0813">Transport</keyword>
<dbReference type="GO" id="GO:0009279">
    <property type="term" value="C:cell outer membrane"/>
    <property type="evidence" value="ECO:0007669"/>
    <property type="project" value="UniProtKB-SubCell"/>
</dbReference>
<dbReference type="InterPro" id="IPR005644">
    <property type="entry name" value="NolW-like"/>
</dbReference>
<evidence type="ECO:0000313" key="9">
    <source>
        <dbReference type="EMBL" id="QDW66352.1"/>
    </source>
</evidence>
<keyword evidence="10" id="KW-1185">Reference proteome</keyword>
<evidence type="ECO:0000256" key="4">
    <source>
        <dbReference type="RuleBase" id="RU004003"/>
    </source>
</evidence>
<comment type="subcellular location">
    <subcellularLocation>
        <location evidence="5">Cell outer membrane</location>
    </subcellularLocation>
    <subcellularLocation>
        <location evidence="1">Membrane</location>
    </subcellularLocation>
</comment>
<organism evidence="9 10">
    <name type="scientific">Luteimonas granuli</name>
    <dbReference type="NCBI Taxonomy" id="1176533"/>
    <lineage>
        <taxon>Bacteria</taxon>
        <taxon>Pseudomonadati</taxon>
        <taxon>Pseudomonadota</taxon>
        <taxon>Gammaproteobacteria</taxon>
        <taxon>Lysobacterales</taxon>
        <taxon>Lysobacteraceae</taxon>
        <taxon>Luteimonas</taxon>
    </lineage>
</organism>
<reference evidence="9 10" key="1">
    <citation type="submission" date="2019-07" db="EMBL/GenBank/DDBJ databases">
        <title>Full genome sequence of Luteimonas sp. Gr-4.</title>
        <authorList>
            <person name="Im W.-T."/>
        </authorList>
    </citation>
    <scope>NUCLEOTIDE SEQUENCE [LARGE SCALE GENOMIC DNA]</scope>
    <source>
        <strain evidence="9 10">Gr-4</strain>
    </source>
</reference>
<feature type="domain" description="NolW-like" evidence="8">
    <location>
        <begin position="346"/>
        <end position="432"/>
    </location>
</feature>
<evidence type="ECO:0000313" key="10">
    <source>
        <dbReference type="Proteomes" id="UP000316584"/>
    </source>
</evidence>
<dbReference type="InterPro" id="IPR050810">
    <property type="entry name" value="Bact_Secretion_Sys_Channel"/>
</dbReference>
<dbReference type="KEGG" id="lug:FPZ22_05120"/>
<dbReference type="Pfam" id="PF03958">
    <property type="entry name" value="Secretin_N"/>
    <property type="match status" value="1"/>
</dbReference>
<dbReference type="InterPro" id="IPR038591">
    <property type="entry name" value="NolW-like_sf"/>
</dbReference>
<evidence type="ECO:0000259" key="7">
    <source>
        <dbReference type="Pfam" id="PF00263"/>
    </source>
</evidence>
<feature type="compositionally biased region" description="Low complexity" evidence="6">
    <location>
        <begin position="375"/>
        <end position="394"/>
    </location>
</feature>
<dbReference type="Pfam" id="PF00263">
    <property type="entry name" value="Secretin"/>
    <property type="match status" value="1"/>
</dbReference>
<dbReference type="GO" id="GO:0009306">
    <property type="term" value="P:protein secretion"/>
    <property type="evidence" value="ECO:0007669"/>
    <property type="project" value="InterPro"/>
</dbReference>
<protein>
    <submittedName>
        <fullName evidence="9">Uncharacterized protein</fullName>
    </submittedName>
</protein>